<dbReference type="PANTHER" id="PTHR11786">
    <property type="entry name" value="N-HYDROXYARYLAMINE O-ACETYLTRANSFERASE"/>
    <property type="match status" value="1"/>
</dbReference>
<sequence length="272" mass="31136">MKPTIQQMTNAYLADLELIASTDLEFLRDLQSKHIARYSFNSLAAVLGQDISLEVEAIFSKIVDKQRGGYCFEHNKLVLTVLAELGFDVRLLMAKVIYNRDVDVARTHRVTLLNLDGDDYIVDAGFGHFGARFPVKLELGLEQDQGDAVYRIIQNSNHDYCYQVFKDDAFFTLYTFNLYQYSEAECLPAHFYSHKSPDAAFVNNLVVCRKFYNDILSLRNNEFFRISNDETVTTVITSAKQLHQILIETFELDLDSAISGFLFSKFISKDLV</sequence>
<organism evidence="3 4">
    <name type="scientific">Oleispira antarctica</name>
    <dbReference type="NCBI Taxonomy" id="188908"/>
    <lineage>
        <taxon>Bacteria</taxon>
        <taxon>Pseudomonadati</taxon>
        <taxon>Pseudomonadota</taxon>
        <taxon>Gammaproteobacteria</taxon>
        <taxon>Oceanospirillales</taxon>
        <taxon>Oceanospirillaceae</taxon>
        <taxon>Oleispira</taxon>
    </lineage>
</organism>
<evidence type="ECO:0000313" key="4">
    <source>
        <dbReference type="Proteomes" id="UP000227088"/>
    </source>
</evidence>
<dbReference type="InterPro" id="IPR001447">
    <property type="entry name" value="Arylamine_N-AcTrfase"/>
</dbReference>
<dbReference type="PANTHER" id="PTHR11786:SF0">
    <property type="entry name" value="ARYLAMINE N-ACETYLTRANSFERASE 4-RELATED"/>
    <property type="match status" value="1"/>
</dbReference>
<dbReference type="Proteomes" id="UP000227088">
    <property type="component" value="Unassembled WGS sequence"/>
</dbReference>
<keyword evidence="3" id="KW-0808">Transferase</keyword>
<dbReference type="Pfam" id="PF00797">
    <property type="entry name" value="Acetyltransf_2"/>
    <property type="match status" value="1"/>
</dbReference>
<evidence type="ECO:0000256" key="2">
    <source>
        <dbReference type="RuleBase" id="RU003452"/>
    </source>
</evidence>
<dbReference type="EMBL" id="MABE01000172">
    <property type="protein sequence ID" value="OUS41041.1"/>
    <property type="molecule type" value="Genomic_DNA"/>
</dbReference>
<gene>
    <name evidence="3" type="ORF">A9R00_02990</name>
</gene>
<accession>A0A1Y5HUR4</accession>
<proteinExistence type="inferred from homology"/>
<dbReference type="Gene3D" id="2.40.128.150">
    <property type="entry name" value="Cysteine proteinases"/>
    <property type="match status" value="1"/>
</dbReference>
<name>A0A1Y5HUR4_OLEAN</name>
<dbReference type="InterPro" id="IPR038765">
    <property type="entry name" value="Papain-like_cys_pep_sf"/>
</dbReference>
<dbReference type="AlphaFoldDB" id="A0A1Y5HUR4"/>
<dbReference type="Gene3D" id="3.30.2140.10">
    <property type="entry name" value="Arylamine N-acetyltransferase"/>
    <property type="match status" value="1"/>
</dbReference>
<dbReference type="SUPFAM" id="SSF54001">
    <property type="entry name" value="Cysteine proteinases"/>
    <property type="match status" value="1"/>
</dbReference>
<protein>
    <submittedName>
        <fullName evidence="3">Arylamine N-acetyltransferase</fullName>
    </submittedName>
</protein>
<evidence type="ECO:0000256" key="1">
    <source>
        <dbReference type="ARBA" id="ARBA00006547"/>
    </source>
</evidence>
<dbReference type="PRINTS" id="PR01543">
    <property type="entry name" value="ANATRNSFRASE"/>
</dbReference>
<dbReference type="GO" id="GO:0016407">
    <property type="term" value="F:acetyltransferase activity"/>
    <property type="evidence" value="ECO:0007669"/>
    <property type="project" value="InterPro"/>
</dbReference>
<comment type="similarity">
    <text evidence="1 2">Belongs to the arylamine N-acetyltransferase family.</text>
</comment>
<comment type="caution">
    <text evidence="3">The sequence shown here is derived from an EMBL/GenBank/DDBJ whole genome shotgun (WGS) entry which is preliminary data.</text>
</comment>
<evidence type="ECO:0000313" key="3">
    <source>
        <dbReference type="EMBL" id="OUS41041.1"/>
    </source>
</evidence>
<reference evidence="4" key="1">
    <citation type="journal article" date="2017" name="Proc. Natl. Acad. Sci. U.S.A.">
        <title>Simulation of Deepwater Horizon oil plume reveals substrate specialization within a complex community of hydrocarbon degraders.</title>
        <authorList>
            <person name="Hu P."/>
            <person name="Dubinsky E.A."/>
            <person name="Probst A.J."/>
            <person name="Wang J."/>
            <person name="Sieber C.M.K."/>
            <person name="Tom L.M."/>
            <person name="Gardinali P."/>
            <person name="Banfield J.F."/>
            <person name="Atlas R.M."/>
            <person name="Andersen G.L."/>
        </authorList>
    </citation>
    <scope>NUCLEOTIDE SEQUENCE [LARGE SCALE GENOMIC DNA]</scope>
</reference>